<feature type="transmembrane region" description="Helical" evidence="1">
    <location>
        <begin position="6"/>
        <end position="25"/>
    </location>
</feature>
<sequence>MVTLIIISHILLSIISYSLLSNLMYERFYKGTKMSKSIIIVCLFGILSFISVIITCLTDLYTLRKVKVKWKSRLKTSTFERNGITYYRIGDVDVSQNEHRELRLLKLTDPKKFKLNRLKSIYFPGFLHKFFKTL</sequence>
<reference evidence="2" key="1">
    <citation type="submission" date="2021-06" db="EMBL/GenBank/DDBJ databases">
        <authorList>
            <person name="Gannon L."/>
            <person name="Redgwell R T."/>
            <person name="Michniewski S."/>
            <person name="Harrison D C."/>
            <person name="Millard A."/>
        </authorList>
    </citation>
    <scope>NUCLEOTIDE SEQUENCE</scope>
</reference>
<keyword evidence="1" id="KW-1133">Transmembrane helix</keyword>
<proteinExistence type="predicted"/>
<feature type="transmembrane region" description="Helical" evidence="1">
    <location>
        <begin position="37"/>
        <end position="63"/>
    </location>
</feature>
<evidence type="ECO:0000313" key="2">
    <source>
        <dbReference type="EMBL" id="CAG7580538.1"/>
    </source>
</evidence>
<evidence type="ECO:0000256" key="1">
    <source>
        <dbReference type="SAM" id="Phobius"/>
    </source>
</evidence>
<organism evidence="2">
    <name type="scientific">uncultured marine phage</name>
    <dbReference type="NCBI Taxonomy" id="707152"/>
    <lineage>
        <taxon>Viruses</taxon>
        <taxon>environmental samples</taxon>
    </lineage>
</organism>
<gene>
    <name evidence="2" type="ORF">SLAVMIC_00465</name>
</gene>
<name>A0A8D9FRK2_9VIRU</name>
<keyword evidence="1" id="KW-0472">Membrane</keyword>
<keyword evidence="1" id="KW-0812">Transmembrane</keyword>
<accession>A0A8D9FRK2</accession>
<dbReference type="EMBL" id="OU342829">
    <property type="protein sequence ID" value="CAG7580538.1"/>
    <property type="molecule type" value="Genomic_DNA"/>
</dbReference>
<protein>
    <submittedName>
        <fullName evidence="2">Uncharacterized protein</fullName>
    </submittedName>
</protein>